<sequence length="211" mass="23421">MVGNFRCFSMHSHKLTSPMAFDWRLAKLTRRQRTAIYICHFPQLLFLFSHHNYQHTTNNIPKTVTAPPVLQHPHYKITIQAPNMADKQANQTFSFEIVSCLLAALSESGATVGAKHYAMMAKIDGTKSQSGYEHMFRAVKARAKEINQQNANGGGENGTPVKKTKSAASTPASKRKRGKKAAGEDEGDDAELDTKKTKVKEEKNDDSGDEL</sequence>
<dbReference type="RefSeq" id="XP_047755872.1">
    <property type="nucleotide sequence ID" value="XM_047900539.1"/>
</dbReference>
<protein>
    <submittedName>
        <fullName evidence="2">Uncharacterized protein</fullName>
    </submittedName>
</protein>
<dbReference type="AlphaFoldDB" id="A0A9Q8P387"/>
<reference evidence="2" key="2">
    <citation type="journal article" date="2022" name="Microb. Genom.">
        <title>A chromosome-scale genome assembly of the tomato pathogen Cladosporium fulvum reveals a compartmentalized genome architecture and the presence of a dispensable chromosome.</title>
        <authorList>
            <person name="Zaccaron A.Z."/>
            <person name="Chen L.H."/>
            <person name="Samaras A."/>
            <person name="Stergiopoulos I."/>
        </authorList>
    </citation>
    <scope>NUCLEOTIDE SEQUENCE</scope>
    <source>
        <strain evidence="2">Race5_Kim</strain>
    </source>
</reference>
<dbReference type="EMBL" id="CP090163">
    <property type="protein sequence ID" value="UJO11506.1"/>
    <property type="molecule type" value="Genomic_DNA"/>
</dbReference>
<accession>A0A9Q8P387</accession>
<feature type="compositionally biased region" description="Basic and acidic residues" evidence="1">
    <location>
        <begin position="192"/>
        <end position="211"/>
    </location>
</feature>
<feature type="region of interest" description="Disordered" evidence="1">
    <location>
        <begin position="147"/>
        <end position="211"/>
    </location>
</feature>
<dbReference type="Proteomes" id="UP000756132">
    <property type="component" value="Chromosome 1"/>
</dbReference>
<reference evidence="2" key="1">
    <citation type="submission" date="2021-12" db="EMBL/GenBank/DDBJ databases">
        <authorList>
            <person name="Zaccaron A."/>
            <person name="Stergiopoulos I."/>
        </authorList>
    </citation>
    <scope>NUCLEOTIDE SEQUENCE</scope>
    <source>
        <strain evidence="2">Race5_Kim</strain>
    </source>
</reference>
<proteinExistence type="predicted"/>
<organism evidence="2 3">
    <name type="scientific">Passalora fulva</name>
    <name type="common">Tomato leaf mold</name>
    <name type="synonym">Cladosporium fulvum</name>
    <dbReference type="NCBI Taxonomy" id="5499"/>
    <lineage>
        <taxon>Eukaryota</taxon>
        <taxon>Fungi</taxon>
        <taxon>Dikarya</taxon>
        <taxon>Ascomycota</taxon>
        <taxon>Pezizomycotina</taxon>
        <taxon>Dothideomycetes</taxon>
        <taxon>Dothideomycetidae</taxon>
        <taxon>Mycosphaerellales</taxon>
        <taxon>Mycosphaerellaceae</taxon>
        <taxon>Fulvia</taxon>
    </lineage>
</organism>
<dbReference type="OrthoDB" id="3938057at2759"/>
<name>A0A9Q8P387_PASFU</name>
<evidence type="ECO:0000313" key="2">
    <source>
        <dbReference type="EMBL" id="UJO11506.1"/>
    </source>
</evidence>
<evidence type="ECO:0000256" key="1">
    <source>
        <dbReference type="SAM" id="MobiDB-lite"/>
    </source>
</evidence>
<evidence type="ECO:0000313" key="3">
    <source>
        <dbReference type="Proteomes" id="UP000756132"/>
    </source>
</evidence>
<dbReference type="KEGG" id="ffu:CLAFUR5_01391"/>
<gene>
    <name evidence="2" type="ORF">CLAFUR5_01391</name>
</gene>
<dbReference type="GeneID" id="71981269"/>
<keyword evidence="3" id="KW-1185">Reference proteome</keyword>